<dbReference type="InParanoid" id="E0VXA8"/>
<dbReference type="PANTHER" id="PTHR31859:SF9">
    <property type="entry name" value="TETRATRICOPEPTIDE REPEAT PROTEIN 39B"/>
    <property type="match status" value="1"/>
</dbReference>
<accession>E0VXA8</accession>
<dbReference type="PANTHER" id="PTHR31859">
    <property type="entry name" value="TETRATRICOPEPTIDE REPEAT PROTEIN 39 FAMILY MEMBER"/>
    <property type="match status" value="1"/>
</dbReference>
<dbReference type="AlphaFoldDB" id="E0VXA8"/>
<dbReference type="RefSeq" id="XP_002430752.1">
    <property type="nucleotide sequence ID" value="XM_002430707.1"/>
</dbReference>
<dbReference type="KEGG" id="phu:Phum_PHUM497910"/>
<dbReference type="GeneID" id="8236203"/>
<dbReference type="InterPro" id="IPR019412">
    <property type="entry name" value="IML2/TPR_39"/>
</dbReference>
<evidence type="ECO:0000313" key="3">
    <source>
        <dbReference type="Proteomes" id="UP000009046"/>
    </source>
</evidence>
<dbReference type="EMBL" id="AAZO01006033">
    <property type="status" value="NOT_ANNOTATED_CDS"/>
    <property type="molecule type" value="Genomic_DNA"/>
</dbReference>
<dbReference type="Proteomes" id="UP000009046">
    <property type="component" value="Unassembled WGS sequence"/>
</dbReference>
<reference evidence="1" key="1">
    <citation type="submission" date="2007-04" db="EMBL/GenBank/DDBJ databases">
        <title>Annotation of Pediculus humanus corporis strain USDA.</title>
        <authorList>
            <person name="Kirkness E."/>
            <person name="Hannick L."/>
            <person name="Hass B."/>
            <person name="Bruggner R."/>
            <person name="Lawson D."/>
            <person name="Bidwell S."/>
            <person name="Joardar V."/>
            <person name="Caler E."/>
            <person name="Walenz B."/>
            <person name="Inman J."/>
            <person name="Schobel S."/>
            <person name="Galinsky K."/>
            <person name="Amedeo P."/>
            <person name="Strausberg R."/>
        </authorList>
    </citation>
    <scope>NUCLEOTIDE SEQUENCE</scope>
    <source>
        <strain evidence="1">USDA</strain>
    </source>
</reference>
<dbReference type="STRING" id="121224.E0VXA8"/>
<organism>
    <name type="scientific">Pediculus humanus subsp. corporis</name>
    <name type="common">Body louse</name>
    <dbReference type="NCBI Taxonomy" id="121224"/>
    <lineage>
        <taxon>Eukaryota</taxon>
        <taxon>Metazoa</taxon>
        <taxon>Ecdysozoa</taxon>
        <taxon>Arthropoda</taxon>
        <taxon>Hexapoda</taxon>
        <taxon>Insecta</taxon>
        <taxon>Pterygota</taxon>
        <taxon>Neoptera</taxon>
        <taxon>Paraneoptera</taxon>
        <taxon>Psocodea</taxon>
        <taxon>Troctomorpha</taxon>
        <taxon>Phthiraptera</taxon>
        <taxon>Anoplura</taxon>
        <taxon>Pediculidae</taxon>
        <taxon>Pediculus</taxon>
    </lineage>
</organism>
<reference evidence="1" key="2">
    <citation type="submission" date="2007-04" db="EMBL/GenBank/DDBJ databases">
        <title>The genome of the human body louse.</title>
        <authorList>
            <consortium name="The Human Body Louse Genome Consortium"/>
            <person name="Kirkness E."/>
            <person name="Walenz B."/>
            <person name="Hass B."/>
            <person name="Bruggner R."/>
            <person name="Strausberg R."/>
        </authorList>
    </citation>
    <scope>NUCLEOTIDE SEQUENCE</scope>
    <source>
        <strain evidence="1">USDA</strain>
    </source>
</reference>
<dbReference type="eggNOG" id="KOG3783">
    <property type="taxonomic scope" value="Eukaryota"/>
</dbReference>
<dbReference type="Pfam" id="PF10300">
    <property type="entry name" value="Iml2-TPR_39"/>
    <property type="match status" value="1"/>
</dbReference>
<proteinExistence type="predicted"/>
<evidence type="ECO:0000313" key="1">
    <source>
        <dbReference type="EMBL" id="EEB18014.1"/>
    </source>
</evidence>
<evidence type="ECO:0008006" key="4">
    <source>
        <dbReference type="Google" id="ProtNLM"/>
    </source>
</evidence>
<gene>
    <name evidence="2" type="primary">8236203</name>
    <name evidence="1" type="ORF">Phum_PHUM497910</name>
</gene>
<dbReference type="OrthoDB" id="43460at2759"/>
<dbReference type="HOGENOM" id="CLU_010086_3_0_1"/>
<sequence>MILFGDFNMAEVDSGLFDDDLEDDDSEFEDAEEIPVMNSNVDFEGLIDNACLAVHYFFNNNFEDARKILEPWSKSSMYHALGLSVFEFLEALMTFEHKQIQKASAALKTSLAVCNSYRHKGNALGKMVRRTNYENFSPEEAHAELCFAESLLLKAMLSFVEDETLVSFIKASLKIRSCYNTYKECNLILKTHKWTNKKLAVHYESGVKMGIGAFNLMISLLPSRAKKLLEFIGFSGSRKFGLSELEQGCNLKNGIRQILCVMMILAYNLIVTYTISHREGDLMLCEKILKEELIMYPKGAWFLFFKGRLELMKGNLKESQRWYKESWGSQSVWPQFHHLCFWELMWSCSLNQDWKEASLYAGYLLTDSKWSRTIYSYQKASILLMMEESLSRDERQEISQLMKNAPNYKQRIAGKSLPLEKFAIKRTERFFAQKKWLCLPVIELMYIWNFFKVLGKKLQLVQNVHVLVERELKKLNKDMEYYDDNRALLELLRGACLRHMKANLQAEEAFKTVVKSYKKLKEDTFLTPFAIVELALLELDRGNYEKVHQYLDDAKKNYTGYSLESRLHFKIHAINNDLMERNKQKQVNSS</sequence>
<dbReference type="EnsemblMetazoa" id="PHUM497910-RA">
    <property type="protein sequence ID" value="PHUM497910-PA"/>
    <property type="gene ID" value="PHUM497910"/>
</dbReference>
<dbReference type="VEuPathDB" id="VectorBase:PHUM497910"/>
<dbReference type="EMBL" id="DS235830">
    <property type="protein sequence ID" value="EEB18014.1"/>
    <property type="molecule type" value="Genomic_DNA"/>
</dbReference>
<keyword evidence="3" id="KW-1185">Reference proteome</keyword>
<name>E0VXA8_PEDHC</name>
<reference evidence="2" key="3">
    <citation type="submission" date="2021-02" db="UniProtKB">
        <authorList>
            <consortium name="EnsemblMetazoa"/>
        </authorList>
    </citation>
    <scope>IDENTIFICATION</scope>
    <source>
        <strain evidence="2">USDA</strain>
    </source>
</reference>
<dbReference type="OMA" id="ELMWAHC"/>
<evidence type="ECO:0000313" key="2">
    <source>
        <dbReference type="EnsemblMetazoa" id="PHUM497910-PA"/>
    </source>
</evidence>
<dbReference type="CTD" id="8236203"/>
<protein>
    <recommendedName>
        <fullName evidence="4">Tetratricopeptide repeat protein 39B</fullName>
    </recommendedName>
</protein>